<dbReference type="Gene3D" id="3.40.220.10">
    <property type="entry name" value="Leucine Aminopeptidase, subunit E, domain 1"/>
    <property type="match status" value="1"/>
</dbReference>
<evidence type="ECO:0000259" key="9">
    <source>
        <dbReference type="PROSITE" id="PS00631"/>
    </source>
</evidence>
<dbReference type="GO" id="GO:0004177">
    <property type="term" value="F:aminopeptidase activity"/>
    <property type="evidence" value="ECO:0007669"/>
    <property type="project" value="UniProtKB-KW"/>
</dbReference>
<dbReference type="NCBIfam" id="NF002075">
    <property type="entry name" value="PRK00913.2-2"/>
    <property type="match status" value="1"/>
</dbReference>
<dbReference type="EMBL" id="BAAADD010000002">
    <property type="protein sequence ID" value="GAA0563569.1"/>
    <property type="molecule type" value="Genomic_DNA"/>
</dbReference>
<evidence type="ECO:0000256" key="6">
    <source>
        <dbReference type="ARBA" id="ARBA00022801"/>
    </source>
</evidence>
<keyword evidence="5 8" id="KW-0645">Protease</keyword>
<evidence type="ECO:0000256" key="7">
    <source>
        <dbReference type="ARBA" id="ARBA00023211"/>
    </source>
</evidence>
<organism evidence="10 11">
    <name type="scientific">Rhizomicrobium electricum</name>
    <dbReference type="NCBI Taxonomy" id="480070"/>
    <lineage>
        <taxon>Bacteria</taxon>
        <taxon>Pseudomonadati</taxon>
        <taxon>Pseudomonadota</taxon>
        <taxon>Alphaproteobacteria</taxon>
        <taxon>Micropepsales</taxon>
        <taxon>Micropepsaceae</taxon>
        <taxon>Rhizomicrobium</taxon>
    </lineage>
</organism>
<feature type="binding site" evidence="8">
    <location>
        <position position="261"/>
    </location>
    <ligand>
        <name>Mn(2+)</name>
        <dbReference type="ChEBI" id="CHEBI:29035"/>
        <label>2</label>
    </ligand>
</feature>
<feature type="binding site" evidence="8">
    <location>
        <position position="345"/>
    </location>
    <ligand>
        <name>Mn(2+)</name>
        <dbReference type="ChEBI" id="CHEBI:29035"/>
        <label>1</label>
    </ligand>
</feature>
<dbReference type="NCBIfam" id="NF002077">
    <property type="entry name" value="PRK00913.2-4"/>
    <property type="match status" value="1"/>
</dbReference>
<dbReference type="InterPro" id="IPR023042">
    <property type="entry name" value="Peptidase_M17_leu_NH2_pept"/>
</dbReference>
<evidence type="ECO:0000256" key="3">
    <source>
        <dbReference type="ARBA" id="ARBA00009528"/>
    </source>
</evidence>
<keyword evidence="11" id="KW-1185">Reference proteome</keyword>
<dbReference type="InterPro" id="IPR043472">
    <property type="entry name" value="Macro_dom-like"/>
</dbReference>
<evidence type="ECO:0000256" key="2">
    <source>
        <dbReference type="ARBA" id="ARBA00000967"/>
    </source>
</evidence>
<dbReference type="NCBIfam" id="NF002074">
    <property type="entry name" value="PRK00913.1-4"/>
    <property type="match status" value="1"/>
</dbReference>
<dbReference type="SUPFAM" id="SSF53187">
    <property type="entry name" value="Zn-dependent exopeptidases"/>
    <property type="match status" value="1"/>
</dbReference>
<protein>
    <recommendedName>
        <fullName evidence="8">Probable cytosol aminopeptidase</fullName>
        <ecNumber evidence="8">3.4.11.1</ecNumber>
    </recommendedName>
    <alternativeName>
        <fullName evidence="8">Leucine aminopeptidase</fullName>
        <shortName evidence="8">LAP</shortName>
        <ecNumber evidence="8">3.4.11.10</ecNumber>
    </alternativeName>
    <alternativeName>
        <fullName evidence="8">Leucyl aminopeptidase</fullName>
    </alternativeName>
</protein>
<proteinExistence type="inferred from homology"/>
<sequence>MQFTFAAAAAVESGALVVGATEGPELLPAAARADRSSRGAVERALKASRFTGKPGQIVEILAPAGLKVSRLIVVGLGKAADFDAATAETVAATALGRLKGGTETEATLDLTGLKGAKGGDLAAHLALGAKLKTYAFDTYRTKDLDDRGFALKKITFATGDAAAARRAYARLLAVADGVFFARDLVNEPPNVLSPVEFARRAKGLAKLGLKVTVLGEAQMKRLGMGALLGVGQGSERESQLVVLEWHGSRRKTAAPVAFVGKGVCFDSGGLSLKSGAGMMGMKGDMGGAAAVIGTLRALAARKAKVNAVGVIGLVENMPDGKAQRPDDVVSSMSGQTIEVLNTDAEGRLVLADALWYAQTKFKPCAVVDLATLTGAILIALGSEHAGLFSNNDALSEQLTMAGKAAGEPVWRMPLGKGYDKLLKSKIADMKNIGGQHAGSITAAQFLQRFVVEKTPWAHLDIAGVAWQDGEQKPLIPSWSTGWGVRILDRLVADNYED</sequence>
<feature type="active site" evidence="8">
    <location>
        <position position="273"/>
    </location>
</feature>
<comment type="subcellular location">
    <subcellularLocation>
        <location evidence="8">Cytoplasm</location>
    </subcellularLocation>
</comment>
<feature type="binding site" evidence="8">
    <location>
        <position position="266"/>
    </location>
    <ligand>
        <name>Mn(2+)</name>
        <dbReference type="ChEBI" id="CHEBI:29035"/>
        <label>1</label>
    </ligand>
</feature>
<comment type="caution">
    <text evidence="10">The sequence shown here is derived from an EMBL/GenBank/DDBJ whole genome shotgun (WGS) entry which is preliminary data.</text>
</comment>
<dbReference type="NCBIfam" id="NF002073">
    <property type="entry name" value="PRK00913.1-2"/>
    <property type="match status" value="1"/>
</dbReference>
<dbReference type="PROSITE" id="PS00631">
    <property type="entry name" value="CYTOSOL_AP"/>
    <property type="match status" value="1"/>
</dbReference>
<evidence type="ECO:0000313" key="10">
    <source>
        <dbReference type="EMBL" id="GAA0563569.1"/>
    </source>
</evidence>
<comment type="similarity">
    <text evidence="3 8">Belongs to the peptidase M17 family.</text>
</comment>
<dbReference type="Gene3D" id="3.40.630.10">
    <property type="entry name" value="Zn peptidases"/>
    <property type="match status" value="1"/>
</dbReference>
<feature type="binding site" evidence="8">
    <location>
        <position position="266"/>
    </location>
    <ligand>
        <name>Mn(2+)</name>
        <dbReference type="ChEBI" id="CHEBI:29035"/>
        <label>2</label>
    </ligand>
</feature>
<dbReference type="RefSeq" id="WP_166932630.1">
    <property type="nucleotide sequence ID" value="NZ_BAAADD010000002.1"/>
</dbReference>
<feature type="domain" description="Cytosol aminopeptidase" evidence="9">
    <location>
        <begin position="341"/>
        <end position="348"/>
    </location>
</feature>
<keyword evidence="8" id="KW-0963">Cytoplasm</keyword>
<dbReference type="PANTHER" id="PTHR11963">
    <property type="entry name" value="LEUCINE AMINOPEPTIDASE-RELATED"/>
    <property type="match status" value="1"/>
</dbReference>
<dbReference type="Pfam" id="PF02789">
    <property type="entry name" value="Peptidase_M17_N"/>
    <property type="match status" value="1"/>
</dbReference>
<dbReference type="Proteomes" id="UP001499951">
    <property type="component" value="Unassembled WGS sequence"/>
</dbReference>
<dbReference type="EC" id="3.4.11.10" evidence="8"/>
<reference evidence="10 11" key="1">
    <citation type="journal article" date="2019" name="Int. J. Syst. Evol. Microbiol.">
        <title>The Global Catalogue of Microorganisms (GCM) 10K type strain sequencing project: providing services to taxonomists for standard genome sequencing and annotation.</title>
        <authorList>
            <consortium name="The Broad Institute Genomics Platform"/>
            <consortium name="The Broad Institute Genome Sequencing Center for Infectious Disease"/>
            <person name="Wu L."/>
            <person name="Ma J."/>
        </authorList>
    </citation>
    <scope>NUCLEOTIDE SEQUENCE [LARGE SCALE GENOMIC DNA]</scope>
    <source>
        <strain evidence="10 11">JCM 15089</strain>
    </source>
</reference>
<gene>
    <name evidence="8" type="primary">pepA</name>
    <name evidence="10" type="ORF">GCM10008942_10000</name>
</gene>
<comment type="function">
    <text evidence="8">Presumably involved in the processing and regular turnover of intracellular proteins. Catalyzes the removal of unsubstituted N-terminal amino acids from various peptides.</text>
</comment>
<dbReference type="EC" id="3.4.11.1" evidence="8"/>
<dbReference type="HAMAP" id="MF_00181">
    <property type="entry name" value="Cytosol_peptidase_M17"/>
    <property type="match status" value="1"/>
</dbReference>
<name>A0ABN1EC54_9PROT</name>
<accession>A0ABN1EC54</accession>
<comment type="cofactor">
    <cofactor evidence="8">
        <name>Mn(2+)</name>
        <dbReference type="ChEBI" id="CHEBI:29035"/>
    </cofactor>
    <text evidence="8">Binds 2 manganese ions per subunit.</text>
</comment>
<comment type="catalytic activity">
    <reaction evidence="1 8">
        <text>Release of an N-terminal amino acid, Xaa-|-Yaa-, in which Xaa is preferably Leu, but may be other amino acids including Pro although not Arg or Lys, and Yaa may be Pro. Amino acid amides and methyl esters are also readily hydrolyzed, but rates on arylamides are exceedingly low.</text>
        <dbReference type="EC" id="3.4.11.1"/>
    </reaction>
</comment>
<dbReference type="InterPro" id="IPR011356">
    <property type="entry name" value="Leucine_aapep/pepB"/>
</dbReference>
<keyword evidence="4 8" id="KW-0031">Aminopeptidase</keyword>
<dbReference type="CDD" id="cd00433">
    <property type="entry name" value="Peptidase_M17"/>
    <property type="match status" value="1"/>
</dbReference>
<dbReference type="Pfam" id="PF00883">
    <property type="entry name" value="Peptidase_M17"/>
    <property type="match status" value="1"/>
</dbReference>
<comment type="catalytic activity">
    <reaction evidence="2 8">
        <text>Release of an N-terminal amino acid, preferentially leucine, but not glutamic or aspartic acids.</text>
        <dbReference type="EC" id="3.4.11.10"/>
    </reaction>
</comment>
<dbReference type="InterPro" id="IPR000819">
    <property type="entry name" value="Peptidase_M17_C"/>
</dbReference>
<dbReference type="SUPFAM" id="SSF52949">
    <property type="entry name" value="Macro domain-like"/>
    <property type="match status" value="1"/>
</dbReference>
<evidence type="ECO:0000256" key="4">
    <source>
        <dbReference type="ARBA" id="ARBA00022438"/>
    </source>
</evidence>
<feature type="binding site" evidence="8">
    <location>
        <position position="284"/>
    </location>
    <ligand>
        <name>Mn(2+)</name>
        <dbReference type="ChEBI" id="CHEBI:29035"/>
        <label>2</label>
    </ligand>
</feature>
<evidence type="ECO:0000256" key="5">
    <source>
        <dbReference type="ARBA" id="ARBA00022670"/>
    </source>
</evidence>
<dbReference type="PANTHER" id="PTHR11963:SF23">
    <property type="entry name" value="CYTOSOL AMINOPEPTIDASE"/>
    <property type="match status" value="1"/>
</dbReference>
<keyword evidence="8" id="KW-0479">Metal-binding</keyword>
<evidence type="ECO:0000256" key="1">
    <source>
        <dbReference type="ARBA" id="ARBA00000135"/>
    </source>
</evidence>
<evidence type="ECO:0000313" key="11">
    <source>
        <dbReference type="Proteomes" id="UP001499951"/>
    </source>
</evidence>
<dbReference type="PRINTS" id="PR00481">
    <property type="entry name" value="LAMNOPPTDASE"/>
</dbReference>
<feature type="binding site" evidence="8">
    <location>
        <position position="343"/>
    </location>
    <ligand>
        <name>Mn(2+)</name>
        <dbReference type="ChEBI" id="CHEBI:29035"/>
        <label>1</label>
    </ligand>
</feature>
<keyword evidence="6 8" id="KW-0378">Hydrolase</keyword>
<dbReference type="InterPro" id="IPR008283">
    <property type="entry name" value="Peptidase_M17_N"/>
</dbReference>
<feature type="active site" evidence="8">
    <location>
        <position position="347"/>
    </location>
</feature>
<keyword evidence="7 8" id="KW-0464">Manganese</keyword>
<feature type="binding site" evidence="8">
    <location>
        <position position="345"/>
    </location>
    <ligand>
        <name>Mn(2+)</name>
        <dbReference type="ChEBI" id="CHEBI:29035"/>
        <label>2</label>
    </ligand>
</feature>
<evidence type="ECO:0000256" key="8">
    <source>
        <dbReference type="HAMAP-Rule" id="MF_00181"/>
    </source>
</evidence>